<dbReference type="GO" id="GO:0042026">
    <property type="term" value="P:protein refolding"/>
    <property type="evidence" value="ECO:0007669"/>
    <property type="project" value="TreeGrafter"/>
</dbReference>
<sequence length="226" mass="25720">MGFYFIASEIEMPLQHHSLPCQGYWNYGPLSERARGTSMYPWTQLALISNAMVDLRKQLELIDHYMRRYGLDKRKLEYMCPSVRTRVESGKYIGVIPLGTNVSPDDLKVSMKDHLITVEAKREEKSEDGNTRCYQEFTRKFTLPEKVEMKEVKSFLSPEGELHIEAPLPNTLSAEETKELESELTEGFVHVAAEKGEKKDGEEGGEEIEVPVNVSTEEKPSGCVNN</sequence>
<evidence type="ECO:0000256" key="3">
    <source>
        <dbReference type="SAM" id="MobiDB-lite"/>
    </source>
</evidence>
<dbReference type="Pfam" id="PF00011">
    <property type="entry name" value="HSP20"/>
    <property type="match status" value="1"/>
</dbReference>
<proteinExistence type="inferred from homology"/>
<evidence type="ECO:0000256" key="2">
    <source>
        <dbReference type="RuleBase" id="RU003616"/>
    </source>
</evidence>
<evidence type="ECO:0000313" key="6">
    <source>
        <dbReference type="Proteomes" id="UP000708208"/>
    </source>
</evidence>
<feature type="domain" description="SHSP" evidence="4">
    <location>
        <begin position="74"/>
        <end position="183"/>
    </location>
</feature>
<feature type="compositionally biased region" description="Basic and acidic residues" evidence="3">
    <location>
        <begin position="192"/>
        <end position="202"/>
    </location>
</feature>
<evidence type="ECO:0000259" key="4">
    <source>
        <dbReference type="PROSITE" id="PS01031"/>
    </source>
</evidence>
<dbReference type="InterPro" id="IPR001436">
    <property type="entry name" value="Alpha-crystallin/sHSP_animal"/>
</dbReference>
<dbReference type="GO" id="GO:0005737">
    <property type="term" value="C:cytoplasm"/>
    <property type="evidence" value="ECO:0007669"/>
    <property type="project" value="TreeGrafter"/>
</dbReference>
<accession>A0A8J2JNA3</accession>
<dbReference type="PANTHER" id="PTHR45640:SF26">
    <property type="entry name" value="RE23625P"/>
    <property type="match status" value="1"/>
</dbReference>
<reference evidence="5" key="1">
    <citation type="submission" date="2021-06" db="EMBL/GenBank/DDBJ databases">
        <authorList>
            <person name="Hodson N. C."/>
            <person name="Mongue J. A."/>
            <person name="Jaron S. K."/>
        </authorList>
    </citation>
    <scope>NUCLEOTIDE SEQUENCE</scope>
</reference>
<dbReference type="GO" id="GO:0051082">
    <property type="term" value="F:unfolded protein binding"/>
    <property type="evidence" value="ECO:0007669"/>
    <property type="project" value="TreeGrafter"/>
</dbReference>
<dbReference type="InterPro" id="IPR002068">
    <property type="entry name" value="A-crystallin/Hsp20_dom"/>
</dbReference>
<evidence type="ECO:0000256" key="1">
    <source>
        <dbReference type="PROSITE-ProRule" id="PRU00285"/>
    </source>
</evidence>
<dbReference type="Proteomes" id="UP000708208">
    <property type="component" value="Unassembled WGS sequence"/>
</dbReference>
<evidence type="ECO:0000313" key="5">
    <source>
        <dbReference type="EMBL" id="CAG7717704.1"/>
    </source>
</evidence>
<comment type="similarity">
    <text evidence="1 2">Belongs to the small heat shock protein (HSP20) family.</text>
</comment>
<dbReference type="CDD" id="cd06526">
    <property type="entry name" value="metazoan_ACD"/>
    <property type="match status" value="1"/>
</dbReference>
<organism evidence="5 6">
    <name type="scientific">Allacma fusca</name>
    <dbReference type="NCBI Taxonomy" id="39272"/>
    <lineage>
        <taxon>Eukaryota</taxon>
        <taxon>Metazoa</taxon>
        <taxon>Ecdysozoa</taxon>
        <taxon>Arthropoda</taxon>
        <taxon>Hexapoda</taxon>
        <taxon>Collembola</taxon>
        <taxon>Symphypleona</taxon>
        <taxon>Sminthuridae</taxon>
        <taxon>Allacma</taxon>
    </lineage>
</organism>
<keyword evidence="6" id="KW-1185">Reference proteome</keyword>
<protein>
    <recommendedName>
        <fullName evidence="4">SHSP domain-containing protein</fullName>
    </recommendedName>
</protein>
<dbReference type="GO" id="GO:0005634">
    <property type="term" value="C:nucleus"/>
    <property type="evidence" value="ECO:0007669"/>
    <property type="project" value="TreeGrafter"/>
</dbReference>
<dbReference type="EMBL" id="CAJVCH010047985">
    <property type="protein sequence ID" value="CAG7717704.1"/>
    <property type="molecule type" value="Genomic_DNA"/>
</dbReference>
<name>A0A8J2JNA3_9HEXA</name>
<feature type="region of interest" description="Disordered" evidence="3">
    <location>
        <begin position="192"/>
        <end position="226"/>
    </location>
</feature>
<gene>
    <name evidence="5" type="ORF">AFUS01_LOCUS7145</name>
</gene>
<dbReference type="OrthoDB" id="1431247at2759"/>
<comment type="caution">
    <text evidence="5">The sequence shown here is derived from an EMBL/GenBank/DDBJ whole genome shotgun (WGS) entry which is preliminary data.</text>
</comment>
<dbReference type="PROSITE" id="PS01031">
    <property type="entry name" value="SHSP"/>
    <property type="match status" value="1"/>
</dbReference>
<dbReference type="PANTHER" id="PTHR45640">
    <property type="entry name" value="HEAT SHOCK PROTEIN HSP-12.2-RELATED"/>
    <property type="match status" value="1"/>
</dbReference>
<dbReference type="AlphaFoldDB" id="A0A8J2JNA3"/>
<dbReference type="GO" id="GO:0009408">
    <property type="term" value="P:response to heat"/>
    <property type="evidence" value="ECO:0007669"/>
    <property type="project" value="TreeGrafter"/>
</dbReference>